<dbReference type="PANTHER" id="PTHR30043">
    <property type="entry name" value="PHOSPHONATES TRANSPORT SYSTEM PERMEASE PROTEIN"/>
    <property type="match status" value="1"/>
</dbReference>
<keyword evidence="4 7" id="KW-0812">Transmembrane</keyword>
<reference evidence="10 11" key="1">
    <citation type="journal article" date="2012" name="Stand. Genomic Sci.">
        <title>Complete genome sequence of Halopiger xanaduensis type strain (SH-6(T)).</title>
        <authorList>
            <person name="Anderson I."/>
            <person name="Tindall B.J."/>
            <person name="Rohde M."/>
            <person name="Lucas S."/>
            <person name="Han J."/>
            <person name="Lapidus A."/>
            <person name="Cheng J.F."/>
            <person name="Goodwin L."/>
            <person name="Pitluck S."/>
            <person name="Peters L."/>
            <person name="Pati A."/>
            <person name="Mikhailova N."/>
            <person name="Pagani I."/>
            <person name="Teshima H."/>
            <person name="Han C."/>
            <person name="Tapia R."/>
            <person name="Land M."/>
            <person name="Woyke T."/>
            <person name="Klenk H.P."/>
            <person name="Kyrpides N."/>
            <person name="Ivanova N."/>
        </authorList>
    </citation>
    <scope>NUCLEOTIDE SEQUENCE [LARGE SCALE GENOMIC DNA]</scope>
    <source>
        <strain evidence="11">DSM 18323 / JCM 14033 / SH-6</strain>
    </source>
</reference>
<sequence length="282" mass="30618">MATRSNDRNEPSEGPDVATSNRQWKRPTVFGRREIKWSVYAAIVAFFLWSTWDLGVNPSRVIEGIGRSVTLLGDFFPPRATDRQAARIVDKMLESVAMAMVSTVTGIVLSVPIAFMAAENLSPKPLYYLNRGFISISRAFNAIIVAIIVVKAVGLGPLAGIITITFKTVGFFSKLLAEDLEDIDMGSVDAVRATGASPIQTLVYGVVPQIVPRFAGLSVYRWDINIRTSTIVGIVGAGGIGSILLTAFERYDYGYVTAILIAIIAVVLVAEGVSALVRRRYQ</sequence>
<dbReference type="EMBL" id="CP002839">
    <property type="protein sequence ID" value="AEH38487.1"/>
    <property type="molecule type" value="Genomic_DNA"/>
</dbReference>
<dbReference type="PROSITE" id="PS50928">
    <property type="entry name" value="ABC_TM1"/>
    <property type="match status" value="1"/>
</dbReference>
<evidence type="ECO:0000256" key="1">
    <source>
        <dbReference type="ARBA" id="ARBA00004651"/>
    </source>
</evidence>
<keyword evidence="6 7" id="KW-0472">Membrane</keyword>
<evidence type="ECO:0000313" key="10">
    <source>
        <dbReference type="EMBL" id="AEH38487.1"/>
    </source>
</evidence>
<comment type="subcellular location">
    <subcellularLocation>
        <location evidence="1 7">Cell membrane</location>
        <topology evidence="1 7">Multi-pass membrane protein</topology>
    </subcellularLocation>
</comment>
<dbReference type="NCBIfam" id="TIGR01097">
    <property type="entry name" value="PhnE"/>
    <property type="match status" value="1"/>
</dbReference>
<dbReference type="GeneID" id="10798824"/>
<dbReference type="SUPFAM" id="SSF161098">
    <property type="entry name" value="MetI-like"/>
    <property type="match status" value="1"/>
</dbReference>
<dbReference type="PANTHER" id="PTHR30043:SF1">
    <property type="entry name" value="ABC TRANSPORT SYSTEM PERMEASE PROTEIN P69"/>
    <property type="match status" value="1"/>
</dbReference>
<dbReference type="OrthoDB" id="252910at2157"/>
<dbReference type="GO" id="GO:0015416">
    <property type="term" value="F:ABC-type phosphonate transporter activity"/>
    <property type="evidence" value="ECO:0007669"/>
    <property type="project" value="InterPro"/>
</dbReference>
<name>F8DD14_HALXS</name>
<feature type="domain" description="ABC transmembrane type-1" evidence="9">
    <location>
        <begin position="92"/>
        <end position="274"/>
    </location>
</feature>
<comment type="similarity">
    <text evidence="7">Belongs to the binding-protein-dependent transport system permease family.</text>
</comment>
<feature type="transmembrane region" description="Helical" evidence="7">
    <location>
        <begin position="254"/>
        <end position="277"/>
    </location>
</feature>
<protein>
    <submittedName>
        <fullName evidence="10">Phosphonate ABC transporter, inner membrane subunit</fullName>
    </submittedName>
</protein>
<dbReference type="InterPro" id="IPR035906">
    <property type="entry name" value="MetI-like_sf"/>
</dbReference>
<evidence type="ECO:0000256" key="3">
    <source>
        <dbReference type="ARBA" id="ARBA00022475"/>
    </source>
</evidence>
<dbReference type="Pfam" id="PF00528">
    <property type="entry name" value="BPD_transp_1"/>
    <property type="match status" value="1"/>
</dbReference>
<keyword evidence="11" id="KW-1185">Reference proteome</keyword>
<evidence type="ECO:0000256" key="6">
    <source>
        <dbReference type="ARBA" id="ARBA00023136"/>
    </source>
</evidence>
<dbReference type="GO" id="GO:0005886">
    <property type="term" value="C:plasma membrane"/>
    <property type="evidence" value="ECO:0007669"/>
    <property type="project" value="UniProtKB-SubCell"/>
</dbReference>
<feature type="transmembrane region" description="Helical" evidence="7">
    <location>
        <begin position="96"/>
        <end position="118"/>
    </location>
</feature>
<evidence type="ECO:0000256" key="8">
    <source>
        <dbReference type="SAM" id="MobiDB-lite"/>
    </source>
</evidence>
<accession>F8DD14</accession>
<dbReference type="KEGG" id="hxa:Halxa_3882"/>
<evidence type="ECO:0000256" key="7">
    <source>
        <dbReference type="RuleBase" id="RU363032"/>
    </source>
</evidence>
<dbReference type="AlphaFoldDB" id="F8DD14"/>
<evidence type="ECO:0000256" key="5">
    <source>
        <dbReference type="ARBA" id="ARBA00022989"/>
    </source>
</evidence>
<keyword evidence="5 7" id="KW-1133">Transmembrane helix</keyword>
<dbReference type="CDD" id="cd06261">
    <property type="entry name" value="TM_PBP2"/>
    <property type="match status" value="1"/>
</dbReference>
<feature type="transmembrane region" description="Helical" evidence="7">
    <location>
        <begin position="139"/>
        <end position="166"/>
    </location>
</feature>
<evidence type="ECO:0000259" key="9">
    <source>
        <dbReference type="PROSITE" id="PS50928"/>
    </source>
</evidence>
<dbReference type="InterPro" id="IPR000515">
    <property type="entry name" value="MetI-like"/>
</dbReference>
<feature type="region of interest" description="Disordered" evidence="8">
    <location>
        <begin position="1"/>
        <end position="20"/>
    </location>
</feature>
<feature type="transmembrane region" description="Helical" evidence="7">
    <location>
        <begin position="229"/>
        <end position="248"/>
    </location>
</feature>
<dbReference type="Gene3D" id="1.10.3720.10">
    <property type="entry name" value="MetI-like"/>
    <property type="match status" value="1"/>
</dbReference>
<feature type="compositionally biased region" description="Basic and acidic residues" evidence="8">
    <location>
        <begin position="1"/>
        <end position="11"/>
    </location>
</feature>
<dbReference type="HOGENOM" id="CLU_064254_1_1_2"/>
<dbReference type="Proteomes" id="UP000006794">
    <property type="component" value="Chromosome"/>
</dbReference>
<dbReference type="eggNOG" id="arCOG00173">
    <property type="taxonomic scope" value="Archaea"/>
</dbReference>
<dbReference type="RefSeq" id="WP_013881373.1">
    <property type="nucleotide sequence ID" value="NC_015666.1"/>
</dbReference>
<dbReference type="InterPro" id="IPR005769">
    <property type="entry name" value="PhnE/PtxC"/>
</dbReference>
<keyword evidence="2 7" id="KW-0813">Transport</keyword>
<organism evidence="10 11">
    <name type="scientific">Halopiger xanaduensis (strain DSM 18323 / JCM 14033 / SH-6)</name>
    <dbReference type="NCBI Taxonomy" id="797210"/>
    <lineage>
        <taxon>Archaea</taxon>
        <taxon>Methanobacteriati</taxon>
        <taxon>Methanobacteriota</taxon>
        <taxon>Stenosarchaea group</taxon>
        <taxon>Halobacteria</taxon>
        <taxon>Halobacteriales</taxon>
        <taxon>Natrialbaceae</taxon>
        <taxon>Halopiger</taxon>
    </lineage>
</organism>
<evidence type="ECO:0000256" key="2">
    <source>
        <dbReference type="ARBA" id="ARBA00022448"/>
    </source>
</evidence>
<evidence type="ECO:0000313" key="11">
    <source>
        <dbReference type="Proteomes" id="UP000006794"/>
    </source>
</evidence>
<gene>
    <name evidence="10" type="ordered locus">Halxa_3882</name>
</gene>
<evidence type="ECO:0000256" key="4">
    <source>
        <dbReference type="ARBA" id="ARBA00022692"/>
    </source>
</evidence>
<keyword evidence="3" id="KW-1003">Cell membrane</keyword>
<proteinExistence type="inferred from homology"/>
<dbReference type="STRING" id="797210.Halxa_3882"/>